<evidence type="ECO:0000256" key="20">
    <source>
        <dbReference type="ARBA" id="ARBA00023172"/>
    </source>
</evidence>
<evidence type="ECO:0000256" key="15">
    <source>
        <dbReference type="ARBA" id="ARBA00022918"/>
    </source>
</evidence>
<dbReference type="InterPro" id="IPR001878">
    <property type="entry name" value="Znf_CCHC"/>
</dbReference>
<dbReference type="PANTHER" id="PTHR37984">
    <property type="entry name" value="PROTEIN CBG26694"/>
    <property type="match status" value="1"/>
</dbReference>
<keyword evidence="19" id="KW-0057">Aromatic amino acid biosynthesis</keyword>
<keyword evidence="14" id="KW-0229">DNA integration</keyword>
<sequence length="2526" mass="284989">MVLASKGTLLRPGYTRGRAGTAIPRRSRDFAASDQLIEINGARLERSFRIIWRRKEEKGENSGKGRELLSGAQELEWVQVESDCRDPTRAQPVTFNEDEYKQKLIDWAINLRLSYREVTDESTTDLLTYGKPPLARLLPTHHSTLSRWVKDSMAARLPFIIELVQSALSRINLSIDGWRAHNRREYIAVCGHFVDGQGHPRTLLLGFPRRYGGHTGDDLAALVKPVILQYGIGEKLGSFVMDNADDNDKCLEVLQRSFSSIDPVADRIRCIGHIINLVVKALLYGEGVSAWEKNLIEASEEQRVALWTLKGVIGKLHNLVVYINRNDARREQLRARMRVTKTSDGMLFVGVLLSDGGIRWNATFYMIERALKCRPAIDLYQAQWKPPDRNDKHKNDFLTEADWHELELFYRLLQPFERLTKRLQCRADGEGNEGGQGSVWQVLYAMDFLLTKLESVKDEIHAMDADNEDELPPYYSAGVLAAWSKINTYYELTDRSPIYRMAIALHPAYQFEYFRAKWWKREDWIRTAQKELTAYYDRFAAVTVATDHVDQAETSPCSSPTLDDEFDAWGHTTDRPHRGKRRKVETEWEVWIKQVPSKDDMNVKNPLAWWVDRRHVWPILSKLALNIFGTPAMSAEPERVFSDGGELITDKRNGLGDDTVEAEMQSAQQIYEQIWNQLQTDLNTRLAHINDQNVAQQQLLQTLTSRLTAATNITPGTTTGLPTPNPPPSFQSGPSDPTTEPDVCRPRPKLPNVSTFDGKAGEFRTWINQMKRKLVTDATCLPTDNDKFTYIYSRLGGKAANMVASYVEKQEVNGYTHQDFLDHLRACFDNPHRQTDALNEMRKLRQGNTAYIVHLRKYENLLAESGAWDWDDAAKVSMFKDTLADPLRETIAANALNLRDDEWTSWTRSVGRLATEQEYLRRKTPPKSTTTGTTANATENAMEWEATTTTHVNKAATKAPDPKGGYAKGANGKVLRAKWVSKEELEERKRKGLCFRCGGSGHAYTHCKFAPAIRPVATATTDTVLPVGYSQEEVERGWEEAQKKMESSLMTVDVMIDNTKFVPTLIDLGSTCYCAIDDSLATSMNLKRVKIRPRFLELVAGVPRPDISEITCFDIDIDGHSRKMVYAYIIGGLNEQLILGRAWMNEDLVELNPAEGTLYIGTSGITVRSVENRPPTQTSIKRVVATAYSALVRRAKRESTAAELGTRVFAASLADINKALKPKVKGDPMKLLPEHFHKALPLFDAQKAKELPPHRQGIDHTIEIETGEDGKKKTIPWGPLYSMSRDELLVLRKTLTELLDQGFIRVSSSPAAAPVLFAKKPGGGLRFCVDYRALNSITKKDRYPLPLLKETLNNITRAKWFTKLDVSAAFHKIRITKGQEWMTAFRTRYGLYEWTVMPFGLTGAPATFQRYINFVLREYLDEFCSAYIDDILIFTCGSRQDHREKVLRVLEKLMDAGLSLDIDKCEFEVQTVKYLGFIIEAGVGIRMDPAKVEAIMEWASPTTQKGVRGFVGFANYYRIFIEDFAEIIRPLTALTGKDIAFRWTDAEEEAFQTLKTKFITAPVLAQFDPEKETRLEADSSGYVTGGCLSQRGEDGLFRPVAYYSKKHTPAECNYEIHDKELLAIMRCLEAWDAELRSVGEFTIVTDHKNLEHFTQKKRLNERQVRWSQELSRYNIKLAFRPGKDAPVPDALSRREQDLPASVDDIRLSARVQEIFRPSVVIRKAETMPNELPNQPPLLPENLIGSWSIGAREDQVFQQALNAVAKKARRFPPDLKLPINISECTIGDDGWLRYRDSLWVPDHEPLRTAILHEVHDSPITGHPGRENTFSILSRRFYWPNYSQDGTVLCGLVDEDIDTIANGFITHVVAHHGFPEAIVSDRGPQFINAVWKRVCQLLGITRRISTAYHPETDGSTERMNQTVELYLRVFATHCQDNWEKLLPLAQLAINNRNAASTGISPFFMTHGYTVDPIQTDEPLRDGNKSPVERGEGIVKKLQEAWEYAQAAMAHAQEVQQQYANQHRQPATQLKVGDKVWLNLRNIKTVRPSKKLDWKHAKYTVLEEVSPLAYRLDTPPGIHNVFHTDLLKLAANDPFPSQHQDDYQPEPILNDEGEQEWEIEEILQAREESRAARQPELATNETQQTLLDESQFYQELLTLLKESSWHVYTIAGMYKRTVGDQLAPPLRRPTEDELREIMLGQDPLIPPALLVSEIPMTEAAIATVEKGRKDAANIVMGNDDRLLVIVGPCSIHDPEAAYEYASLLIRVSERLSDDLCIVMRADPEKPRSVTGWKGLINDPDIDSSFKINKGLRVARRLFAELTSSGMPIASEMLDTISPQFLADCISVGAVGAPTTESQLHRELASGLSFPIGFKNGADGNHAVAIDAVGAAAFKHHFMGVNKQGLAAITRTKGNEHGFIILHGGSKGPNFDSQSVKAVKKMLDMKGQKQAIMIDCSHGEYSIIGVMMKSNIIEGKQNVPPNGPSGLKWGVSITDACISWETTVTVLEDLAAAARVRRAASGSFHNRERP</sequence>
<evidence type="ECO:0000256" key="19">
    <source>
        <dbReference type="ARBA" id="ARBA00023141"/>
    </source>
</evidence>
<dbReference type="GO" id="GO:0008270">
    <property type="term" value="F:zinc ion binding"/>
    <property type="evidence" value="ECO:0007669"/>
    <property type="project" value="UniProtKB-KW"/>
</dbReference>
<evidence type="ECO:0000256" key="21">
    <source>
        <dbReference type="ARBA" id="ARBA00047508"/>
    </source>
</evidence>
<dbReference type="SUPFAM" id="SSF51569">
    <property type="entry name" value="Aldolase"/>
    <property type="match status" value="1"/>
</dbReference>
<feature type="domain" description="Reverse transcriptase" evidence="25">
    <location>
        <begin position="1299"/>
        <end position="1479"/>
    </location>
</feature>
<keyword evidence="17" id="KW-0238">DNA-binding</keyword>
<comment type="subcellular location">
    <subcellularLocation>
        <location evidence="1">Mitochondrion</location>
    </subcellularLocation>
</comment>
<dbReference type="InterPro" id="IPR012337">
    <property type="entry name" value="RNaseH-like_sf"/>
</dbReference>
<keyword evidence="9" id="KW-0064">Aspartyl protease</keyword>
<evidence type="ECO:0000256" key="8">
    <source>
        <dbReference type="ARBA" id="ARBA00022723"/>
    </source>
</evidence>
<feature type="region of interest" description="Disordered" evidence="23">
    <location>
        <begin position="712"/>
        <end position="755"/>
    </location>
</feature>
<evidence type="ECO:0000256" key="18">
    <source>
        <dbReference type="ARBA" id="ARBA00023128"/>
    </source>
</evidence>
<name>A0AB34FJU8_9HYPO</name>
<accession>A0AB34FJU8</accession>
<keyword evidence="3" id="KW-0028">Amino-acid biosynthesis</keyword>
<evidence type="ECO:0000256" key="16">
    <source>
        <dbReference type="ARBA" id="ARBA00022932"/>
    </source>
</evidence>
<dbReference type="GO" id="GO:0009073">
    <property type="term" value="P:aromatic amino acid family biosynthetic process"/>
    <property type="evidence" value="ECO:0007669"/>
    <property type="project" value="UniProtKB-KW"/>
</dbReference>
<dbReference type="InterPro" id="IPR036397">
    <property type="entry name" value="RNaseH_sf"/>
</dbReference>
<keyword evidence="8" id="KW-0479">Metal-binding</keyword>
<dbReference type="NCBIfam" id="TIGR00034">
    <property type="entry name" value="aroFGH"/>
    <property type="match status" value="1"/>
</dbReference>
<evidence type="ECO:0000256" key="3">
    <source>
        <dbReference type="ARBA" id="ARBA00022605"/>
    </source>
</evidence>
<evidence type="ECO:0000256" key="9">
    <source>
        <dbReference type="ARBA" id="ARBA00022750"/>
    </source>
</evidence>
<keyword evidence="5" id="KW-0808">Transferase</keyword>
<dbReference type="PANTHER" id="PTHR37984:SF5">
    <property type="entry name" value="PROTEIN NYNRIN-LIKE"/>
    <property type="match status" value="1"/>
</dbReference>
<gene>
    <name evidence="27" type="ORF">O9K51_08630</name>
</gene>
<dbReference type="GO" id="GO:0004190">
    <property type="term" value="F:aspartic-type endopeptidase activity"/>
    <property type="evidence" value="ECO:0007669"/>
    <property type="project" value="UniProtKB-KW"/>
</dbReference>
<keyword evidence="7" id="KW-0540">Nuclease</keyword>
<dbReference type="Pfam" id="PF00078">
    <property type="entry name" value="RVT_1"/>
    <property type="match status" value="1"/>
</dbReference>
<evidence type="ECO:0000259" key="24">
    <source>
        <dbReference type="PROSITE" id="PS50158"/>
    </source>
</evidence>
<evidence type="ECO:0000256" key="2">
    <source>
        <dbReference type="ARBA" id="ARBA00007985"/>
    </source>
</evidence>
<dbReference type="SUPFAM" id="SSF53098">
    <property type="entry name" value="Ribonuclease H-like"/>
    <property type="match status" value="2"/>
</dbReference>
<dbReference type="InterPro" id="IPR056924">
    <property type="entry name" value="SH3_Tf2-1"/>
</dbReference>
<dbReference type="GO" id="GO:0016301">
    <property type="term" value="F:kinase activity"/>
    <property type="evidence" value="ECO:0007669"/>
    <property type="project" value="UniProtKB-KW"/>
</dbReference>
<dbReference type="FunFam" id="3.30.70.270:FF:000063">
    <property type="entry name" value="Zinc knuckle domaincontaining protein"/>
    <property type="match status" value="1"/>
</dbReference>
<dbReference type="Gene3D" id="3.10.10.10">
    <property type="entry name" value="HIV Type 1 Reverse Transcriptase, subunit A, domain 1"/>
    <property type="match status" value="1"/>
</dbReference>
<dbReference type="InterPro" id="IPR041373">
    <property type="entry name" value="RT_RNaseH"/>
</dbReference>
<keyword evidence="11" id="KW-0378">Hydrolase</keyword>
<evidence type="ECO:0000313" key="28">
    <source>
        <dbReference type="Proteomes" id="UP001163105"/>
    </source>
</evidence>
<dbReference type="CDD" id="cd01647">
    <property type="entry name" value="RT_LTR"/>
    <property type="match status" value="1"/>
</dbReference>
<dbReference type="InterPro" id="IPR043128">
    <property type="entry name" value="Rev_trsase/Diguanyl_cyclase"/>
</dbReference>
<keyword evidence="6" id="KW-0548">Nucleotidyltransferase</keyword>
<dbReference type="GO" id="GO:0006508">
    <property type="term" value="P:proteolysis"/>
    <property type="evidence" value="ECO:0007669"/>
    <property type="project" value="UniProtKB-KW"/>
</dbReference>
<evidence type="ECO:0000256" key="23">
    <source>
        <dbReference type="SAM" id="MobiDB-lite"/>
    </source>
</evidence>
<keyword evidence="18" id="KW-0496">Mitochondrion</keyword>
<dbReference type="InterPro" id="IPR043502">
    <property type="entry name" value="DNA/RNA_pol_sf"/>
</dbReference>
<evidence type="ECO:0000256" key="13">
    <source>
        <dbReference type="ARBA" id="ARBA00022884"/>
    </source>
</evidence>
<dbReference type="NCBIfam" id="NF009395">
    <property type="entry name" value="PRK12755.1"/>
    <property type="match status" value="1"/>
</dbReference>
<keyword evidence="13" id="KW-0694">RNA-binding</keyword>
<comment type="catalytic activity">
    <reaction evidence="21">
        <text>D-erythrose 4-phosphate + phosphoenolpyruvate + H2O = 7-phospho-2-dehydro-3-deoxy-D-arabino-heptonate + phosphate</text>
        <dbReference type="Rhea" id="RHEA:14717"/>
        <dbReference type="ChEBI" id="CHEBI:15377"/>
        <dbReference type="ChEBI" id="CHEBI:16897"/>
        <dbReference type="ChEBI" id="CHEBI:43474"/>
        <dbReference type="ChEBI" id="CHEBI:58394"/>
        <dbReference type="ChEBI" id="CHEBI:58702"/>
        <dbReference type="EC" id="2.5.1.54"/>
    </reaction>
</comment>
<protein>
    <submittedName>
        <fullName evidence="27">Adenylate kinase</fullName>
    </submittedName>
</protein>
<evidence type="ECO:0000256" key="10">
    <source>
        <dbReference type="ARBA" id="ARBA00022759"/>
    </source>
</evidence>
<dbReference type="InterPro" id="IPR041588">
    <property type="entry name" value="Integrase_H2C2"/>
</dbReference>
<dbReference type="PROSITE" id="PS50994">
    <property type="entry name" value="INTEGRASE"/>
    <property type="match status" value="1"/>
</dbReference>
<comment type="similarity">
    <text evidence="2">Belongs to the class-I DAHP synthase family.</text>
</comment>
<dbReference type="Pfam" id="PF00793">
    <property type="entry name" value="DAHP_synth_1"/>
    <property type="match status" value="1"/>
</dbReference>
<dbReference type="InterPro" id="IPR013785">
    <property type="entry name" value="Aldolase_TIM"/>
</dbReference>
<dbReference type="InterPro" id="IPR006219">
    <property type="entry name" value="DAHP_synth_1"/>
</dbReference>
<keyword evidence="22" id="KW-0862">Zinc</keyword>
<evidence type="ECO:0000256" key="22">
    <source>
        <dbReference type="PROSITE-ProRule" id="PRU00047"/>
    </source>
</evidence>
<dbReference type="Pfam" id="PF24626">
    <property type="entry name" value="SH3_Tf2-1"/>
    <property type="match status" value="1"/>
</dbReference>
<dbReference type="GO" id="GO:0005739">
    <property type="term" value="C:mitochondrion"/>
    <property type="evidence" value="ECO:0007669"/>
    <property type="project" value="UniProtKB-SubCell"/>
</dbReference>
<keyword evidence="10" id="KW-0255">Endonuclease</keyword>
<dbReference type="CDD" id="cd00303">
    <property type="entry name" value="retropepsin_like"/>
    <property type="match status" value="1"/>
</dbReference>
<keyword evidence="12" id="KW-0460">Magnesium</keyword>
<dbReference type="Pfam" id="PF19259">
    <property type="entry name" value="Ty3_capsid"/>
    <property type="match status" value="1"/>
</dbReference>
<organism evidence="27 28">
    <name type="scientific">Purpureocillium lavendulum</name>
    <dbReference type="NCBI Taxonomy" id="1247861"/>
    <lineage>
        <taxon>Eukaryota</taxon>
        <taxon>Fungi</taxon>
        <taxon>Dikarya</taxon>
        <taxon>Ascomycota</taxon>
        <taxon>Pezizomycotina</taxon>
        <taxon>Sordariomycetes</taxon>
        <taxon>Hypocreomycetidae</taxon>
        <taxon>Hypocreales</taxon>
        <taxon>Ophiocordycipitaceae</taxon>
        <taxon>Purpureocillium</taxon>
    </lineage>
</organism>
<evidence type="ECO:0000256" key="4">
    <source>
        <dbReference type="ARBA" id="ARBA00022670"/>
    </source>
</evidence>
<dbReference type="InterPro" id="IPR021109">
    <property type="entry name" value="Peptidase_aspartic_dom_sf"/>
</dbReference>
<dbReference type="Gene3D" id="3.30.420.10">
    <property type="entry name" value="Ribonuclease H-like superfamily/Ribonuclease H"/>
    <property type="match status" value="1"/>
</dbReference>
<dbReference type="Pfam" id="PF05699">
    <property type="entry name" value="Dimer_Tnp_hAT"/>
    <property type="match status" value="1"/>
</dbReference>
<evidence type="ECO:0000256" key="17">
    <source>
        <dbReference type="ARBA" id="ARBA00023125"/>
    </source>
</evidence>
<feature type="domain" description="Integrase catalytic" evidence="26">
    <location>
        <begin position="1853"/>
        <end position="1967"/>
    </location>
</feature>
<dbReference type="InterPro" id="IPR045358">
    <property type="entry name" value="Ty3_capsid"/>
</dbReference>
<dbReference type="GO" id="GO:0046983">
    <property type="term" value="F:protein dimerization activity"/>
    <property type="evidence" value="ECO:0007669"/>
    <property type="project" value="InterPro"/>
</dbReference>
<evidence type="ECO:0000256" key="1">
    <source>
        <dbReference type="ARBA" id="ARBA00004173"/>
    </source>
</evidence>
<dbReference type="GO" id="GO:0005634">
    <property type="term" value="C:nucleus"/>
    <property type="evidence" value="ECO:0007669"/>
    <property type="project" value="UniProtKB-ARBA"/>
</dbReference>
<dbReference type="InterPro" id="IPR006218">
    <property type="entry name" value="DAHP1/KDSA"/>
</dbReference>
<dbReference type="Gene3D" id="3.30.70.270">
    <property type="match status" value="2"/>
</dbReference>
<evidence type="ECO:0000256" key="6">
    <source>
        <dbReference type="ARBA" id="ARBA00022695"/>
    </source>
</evidence>
<proteinExistence type="inferred from homology"/>
<keyword evidence="15" id="KW-0695">RNA-directed DNA polymerase</keyword>
<comment type="caution">
    <text evidence="27">The sequence shown here is derived from an EMBL/GenBank/DDBJ whole genome shotgun (WGS) entry which is preliminary data.</text>
</comment>
<dbReference type="EMBL" id="JAQHRD010000007">
    <property type="protein sequence ID" value="KAJ6439218.1"/>
    <property type="molecule type" value="Genomic_DNA"/>
</dbReference>
<keyword evidence="16" id="KW-0239">DNA-directed DNA polymerase</keyword>
<feature type="region of interest" description="Disordered" evidence="23">
    <location>
        <begin position="552"/>
        <end position="580"/>
    </location>
</feature>
<keyword evidence="22" id="KW-0863">Zinc-finger</keyword>
<dbReference type="Pfam" id="PF17921">
    <property type="entry name" value="Integrase_H2C2"/>
    <property type="match status" value="1"/>
</dbReference>
<dbReference type="Gene3D" id="2.40.70.10">
    <property type="entry name" value="Acid Proteases"/>
    <property type="match status" value="1"/>
</dbReference>
<reference evidence="27" key="1">
    <citation type="submission" date="2023-01" db="EMBL/GenBank/DDBJ databases">
        <title>The growth and conidiation of Purpureocillium lavendulum are regulated by nitrogen source and histone H3K14 acetylation.</title>
        <authorList>
            <person name="Tang P."/>
            <person name="Han J."/>
            <person name="Zhang C."/>
            <person name="Tang P."/>
            <person name="Qi F."/>
            <person name="Zhang K."/>
            <person name="Liang L."/>
        </authorList>
    </citation>
    <scope>NUCLEOTIDE SEQUENCE</scope>
    <source>
        <strain evidence="27">YMF1.00683</strain>
    </source>
</reference>
<dbReference type="GO" id="GO:0003723">
    <property type="term" value="F:RNA binding"/>
    <property type="evidence" value="ECO:0007669"/>
    <property type="project" value="UniProtKB-KW"/>
</dbReference>
<evidence type="ECO:0000256" key="5">
    <source>
        <dbReference type="ARBA" id="ARBA00022679"/>
    </source>
</evidence>
<evidence type="ECO:0000259" key="25">
    <source>
        <dbReference type="PROSITE" id="PS50878"/>
    </source>
</evidence>
<dbReference type="Gene3D" id="1.10.340.70">
    <property type="match status" value="1"/>
</dbReference>
<keyword evidence="28" id="KW-1185">Reference proteome</keyword>
<dbReference type="PROSITE" id="PS50878">
    <property type="entry name" value="RT_POL"/>
    <property type="match status" value="1"/>
</dbReference>
<dbReference type="GO" id="GO:0003677">
    <property type="term" value="F:DNA binding"/>
    <property type="evidence" value="ECO:0007669"/>
    <property type="project" value="UniProtKB-KW"/>
</dbReference>
<dbReference type="GO" id="GO:0004519">
    <property type="term" value="F:endonuclease activity"/>
    <property type="evidence" value="ECO:0007669"/>
    <property type="project" value="UniProtKB-KW"/>
</dbReference>
<evidence type="ECO:0000256" key="14">
    <source>
        <dbReference type="ARBA" id="ARBA00022908"/>
    </source>
</evidence>
<dbReference type="GO" id="GO:0015074">
    <property type="term" value="P:DNA integration"/>
    <property type="evidence" value="ECO:0007669"/>
    <property type="project" value="UniProtKB-KW"/>
</dbReference>
<dbReference type="InterPro" id="IPR008906">
    <property type="entry name" value="HATC_C_dom"/>
</dbReference>
<dbReference type="Pfam" id="PF17917">
    <property type="entry name" value="RT_RNaseH"/>
    <property type="match status" value="1"/>
</dbReference>
<dbReference type="GO" id="GO:0008652">
    <property type="term" value="P:amino acid biosynthetic process"/>
    <property type="evidence" value="ECO:0007669"/>
    <property type="project" value="UniProtKB-KW"/>
</dbReference>
<evidence type="ECO:0000256" key="12">
    <source>
        <dbReference type="ARBA" id="ARBA00022842"/>
    </source>
</evidence>
<evidence type="ECO:0000256" key="11">
    <source>
        <dbReference type="ARBA" id="ARBA00022801"/>
    </source>
</evidence>
<dbReference type="GO" id="GO:0003849">
    <property type="term" value="F:3-deoxy-7-phosphoheptulonate synthase activity"/>
    <property type="evidence" value="ECO:0007669"/>
    <property type="project" value="UniProtKB-EC"/>
</dbReference>
<evidence type="ECO:0000313" key="27">
    <source>
        <dbReference type="EMBL" id="KAJ6439218.1"/>
    </source>
</evidence>
<dbReference type="Proteomes" id="UP001163105">
    <property type="component" value="Unassembled WGS sequence"/>
</dbReference>
<dbReference type="InterPro" id="IPR050951">
    <property type="entry name" value="Retrovirus_Pol_polyprotein"/>
</dbReference>
<dbReference type="CDD" id="cd09274">
    <property type="entry name" value="RNase_HI_RT_Ty3"/>
    <property type="match status" value="1"/>
</dbReference>
<dbReference type="GO" id="GO:0003964">
    <property type="term" value="F:RNA-directed DNA polymerase activity"/>
    <property type="evidence" value="ECO:0007669"/>
    <property type="project" value="UniProtKB-KW"/>
</dbReference>
<feature type="domain" description="CCHC-type" evidence="24">
    <location>
        <begin position="994"/>
        <end position="1008"/>
    </location>
</feature>
<keyword evidence="4" id="KW-0645">Protease</keyword>
<feature type="compositionally biased region" description="Low complexity" evidence="23">
    <location>
        <begin position="712"/>
        <end position="722"/>
    </location>
</feature>
<dbReference type="PROSITE" id="PS50158">
    <property type="entry name" value="ZF_CCHC"/>
    <property type="match status" value="1"/>
</dbReference>
<dbReference type="SUPFAM" id="SSF56672">
    <property type="entry name" value="DNA/RNA polymerases"/>
    <property type="match status" value="1"/>
</dbReference>
<keyword evidence="27" id="KW-0418">Kinase</keyword>
<dbReference type="InterPro" id="IPR000477">
    <property type="entry name" value="RT_dom"/>
</dbReference>
<dbReference type="GO" id="GO:0006310">
    <property type="term" value="P:DNA recombination"/>
    <property type="evidence" value="ECO:0007669"/>
    <property type="project" value="UniProtKB-KW"/>
</dbReference>
<evidence type="ECO:0000256" key="7">
    <source>
        <dbReference type="ARBA" id="ARBA00022722"/>
    </source>
</evidence>
<evidence type="ECO:0000259" key="26">
    <source>
        <dbReference type="PROSITE" id="PS50994"/>
    </source>
</evidence>
<dbReference type="InterPro" id="IPR001584">
    <property type="entry name" value="Integrase_cat-core"/>
</dbReference>
<dbReference type="Gene3D" id="3.20.20.70">
    <property type="entry name" value="Aldolase class I"/>
    <property type="match status" value="1"/>
</dbReference>
<dbReference type="GO" id="GO:0003887">
    <property type="term" value="F:DNA-directed DNA polymerase activity"/>
    <property type="evidence" value="ECO:0007669"/>
    <property type="project" value="UniProtKB-KW"/>
</dbReference>
<feature type="compositionally biased region" description="Polar residues" evidence="23">
    <location>
        <begin position="552"/>
        <end position="561"/>
    </location>
</feature>
<keyword evidence="20" id="KW-0233">DNA recombination</keyword>